<evidence type="ECO:0000313" key="2">
    <source>
        <dbReference type="Proteomes" id="UP000475862"/>
    </source>
</evidence>
<comment type="caution">
    <text evidence="1">The sequence shown here is derived from an EMBL/GenBank/DDBJ whole genome shotgun (WGS) entry which is preliminary data.</text>
</comment>
<dbReference type="EMBL" id="VYZN01000017">
    <property type="protein sequence ID" value="KAE9537838.1"/>
    <property type="molecule type" value="Genomic_DNA"/>
</dbReference>
<dbReference type="Proteomes" id="UP000475862">
    <property type="component" value="Unassembled WGS sequence"/>
</dbReference>
<gene>
    <name evidence="1" type="ORF">AGLY_005810</name>
</gene>
<protein>
    <submittedName>
        <fullName evidence="1">Uncharacterized protein</fullName>
    </submittedName>
</protein>
<keyword evidence="2" id="KW-1185">Reference proteome</keyword>
<accession>A0A6G0TRZ1</accession>
<sequence>MNYLLSLGSAVIIPTIRDVIIKYCSFPMLITELNTAIRLVINPTYHNILDVINNLLYLFKRLLTWKLQQCQSVYKIIIETKKYAKYLIENNEIRITFEKMNKSFSYIYIPLQSYTNITFGKFYSVRIVLIKIYIFFKIQSVYEATLVYTAGETPQLVPHPATNGKLSPISIFFIPGDSGKHIGLLKHEEPVKTCVLEINVPLHSHSIELLILFTSLYPRATIQGQAPSLPPIIRKLGAFLLPHVACGGNLDAKLDFSPNVLLGSAVTIPTIRVVIIKYCSFPMLIIELNTAILTVVKNCCQQRSTVLAIRANNKL</sequence>
<name>A0A6G0TRZ1_APHGL</name>
<dbReference type="AlphaFoldDB" id="A0A6G0TRZ1"/>
<organism evidence="1 2">
    <name type="scientific">Aphis glycines</name>
    <name type="common">Soybean aphid</name>
    <dbReference type="NCBI Taxonomy" id="307491"/>
    <lineage>
        <taxon>Eukaryota</taxon>
        <taxon>Metazoa</taxon>
        <taxon>Ecdysozoa</taxon>
        <taxon>Arthropoda</taxon>
        <taxon>Hexapoda</taxon>
        <taxon>Insecta</taxon>
        <taxon>Pterygota</taxon>
        <taxon>Neoptera</taxon>
        <taxon>Paraneoptera</taxon>
        <taxon>Hemiptera</taxon>
        <taxon>Sternorrhyncha</taxon>
        <taxon>Aphidomorpha</taxon>
        <taxon>Aphidoidea</taxon>
        <taxon>Aphididae</taxon>
        <taxon>Aphidini</taxon>
        <taxon>Aphis</taxon>
        <taxon>Aphis</taxon>
    </lineage>
</organism>
<proteinExistence type="predicted"/>
<evidence type="ECO:0000313" key="1">
    <source>
        <dbReference type="EMBL" id="KAE9537838.1"/>
    </source>
</evidence>
<reference evidence="1 2" key="1">
    <citation type="submission" date="2019-08" db="EMBL/GenBank/DDBJ databases">
        <title>The genome of the soybean aphid Biotype 1, its phylome, world population structure and adaptation to the North American continent.</title>
        <authorList>
            <person name="Giordano R."/>
            <person name="Donthu R.K."/>
            <person name="Hernandez A.G."/>
            <person name="Wright C.L."/>
            <person name="Zimin A.V."/>
        </authorList>
    </citation>
    <scope>NUCLEOTIDE SEQUENCE [LARGE SCALE GENOMIC DNA]</scope>
    <source>
        <tissue evidence="1">Whole aphids</tissue>
    </source>
</reference>